<accession>A0A7M6DN90</accession>
<feature type="chain" id="PRO_5029721099" description="Transmembrane protein" evidence="3">
    <location>
        <begin position="24"/>
        <end position="236"/>
    </location>
</feature>
<dbReference type="AlphaFoldDB" id="A0A7M6DN90"/>
<keyword evidence="2" id="KW-1133">Transmembrane helix</keyword>
<keyword evidence="2" id="KW-0812">Transmembrane</keyword>
<keyword evidence="2" id="KW-0472">Membrane</keyword>
<evidence type="ECO:0000313" key="5">
    <source>
        <dbReference type="Proteomes" id="UP000594262"/>
    </source>
</evidence>
<dbReference type="GeneID" id="136813749"/>
<keyword evidence="5" id="KW-1185">Reference proteome</keyword>
<keyword evidence="3" id="KW-0732">Signal</keyword>
<proteinExistence type="predicted"/>
<dbReference type="EnsemblMetazoa" id="CLYHEMT017574.1">
    <property type="protein sequence ID" value="CLYHEMP017574.1"/>
    <property type="gene ID" value="CLYHEMG017574"/>
</dbReference>
<evidence type="ECO:0008006" key="6">
    <source>
        <dbReference type="Google" id="ProtNLM"/>
    </source>
</evidence>
<feature type="region of interest" description="Disordered" evidence="1">
    <location>
        <begin position="149"/>
        <end position="171"/>
    </location>
</feature>
<organism evidence="4 5">
    <name type="scientific">Clytia hemisphaerica</name>
    <dbReference type="NCBI Taxonomy" id="252671"/>
    <lineage>
        <taxon>Eukaryota</taxon>
        <taxon>Metazoa</taxon>
        <taxon>Cnidaria</taxon>
        <taxon>Hydrozoa</taxon>
        <taxon>Hydroidolina</taxon>
        <taxon>Leptothecata</taxon>
        <taxon>Obeliida</taxon>
        <taxon>Clytiidae</taxon>
        <taxon>Clytia</taxon>
    </lineage>
</organism>
<name>A0A7M6DN90_9CNID</name>
<evidence type="ECO:0000313" key="4">
    <source>
        <dbReference type="EnsemblMetazoa" id="CLYHEMP017574.1"/>
    </source>
</evidence>
<feature type="transmembrane region" description="Helical" evidence="2">
    <location>
        <begin position="195"/>
        <end position="218"/>
    </location>
</feature>
<protein>
    <recommendedName>
        <fullName evidence="6">Transmembrane protein</fullName>
    </recommendedName>
</protein>
<evidence type="ECO:0000256" key="1">
    <source>
        <dbReference type="SAM" id="MobiDB-lite"/>
    </source>
</evidence>
<feature type="compositionally biased region" description="Polar residues" evidence="1">
    <location>
        <begin position="157"/>
        <end position="168"/>
    </location>
</feature>
<feature type="signal peptide" evidence="3">
    <location>
        <begin position="1"/>
        <end position="23"/>
    </location>
</feature>
<evidence type="ECO:0000256" key="3">
    <source>
        <dbReference type="SAM" id="SignalP"/>
    </source>
</evidence>
<dbReference type="RefSeq" id="XP_066926346.1">
    <property type="nucleotide sequence ID" value="XM_067070245.1"/>
</dbReference>
<sequence length="236" mass="26819">MASSTKFLLQATLLFVFIAMVHSGQDLFTGPRPTFTTATSTVTPKNKCAHACRDLSIPIGIMRCANCTRVNFTLKDLGKPTFTPTFTWGIKITRPNQKVITKPTITTTLSKSYERLCKECLQYSMKPKLCHQVCQAWLNAQTTPTLAPRPPAVFRNGKTQPRQPTAKPSESEIKVTRITEKDLISTLLEYREREFWFVAFAFGCVIVLLLLIVIMFCSHKRRTHKIVKPRMDFCNI</sequence>
<reference evidence="4" key="1">
    <citation type="submission" date="2021-01" db="UniProtKB">
        <authorList>
            <consortium name="EnsemblMetazoa"/>
        </authorList>
    </citation>
    <scope>IDENTIFICATION</scope>
</reference>
<dbReference type="Proteomes" id="UP000594262">
    <property type="component" value="Unplaced"/>
</dbReference>
<evidence type="ECO:0000256" key="2">
    <source>
        <dbReference type="SAM" id="Phobius"/>
    </source>
</evidence>